<evidence type="ECO:0000313" key="4">
    <source>
        <dbReference type="Ensembl" id="ENSMMOP00000004981.1"/>
    </source>
</evidence>
<dbReference type="STRING" id="94237.ENSMMOP00000004981"/>
<dbReference type="InterPro" id="IPR029044">
    <property type="entry name" value="Nucleotide-diphossugar_trans"/>
</dbReference>
<dbReference type="PANTHER" id="PTHR11952:SF6">
    <property type="entry name" value="UDP-N-ACETYLHEXOSAMINE PYROPHOSPHORYLASE-LIKE PROTEIN 1"/>
    <property type="match status" value="1"/>
</dbReference>
<dbReference type="FunFam" id="3.90.550.10:FF:000043">
    <property type="entry name" value="UDP-N-acetylhexosamine pyrophosphorylase isoform X2"/>
    <property type="match status" value="1"/>
</dbReference>
<dbReference type="InterPro" id="IPR002618">
    <property type="entry name" value="UDPGP_fam"/>
</dbReference>
<dbReference type="CDD" id="cd04193">
    <property type="entry name" value="UDPGlcNAc_PPase"/>
    <property type="match status" value="1"/>
</dbReference>
<evidence type="ECO:0000256" key="1">
    <source>
        <dbReference type="ARBA" id="ARBA00010401"/>
    </source>
</evidence>
<dbReference type="Pfam" id="PF01704">
    <property type="entry name" value="UDPGP"/>
    <property type="match status" value="1"/>
</dbReference>
<proteinExistence type="inferred from homology"/>
<evidence type="ECO:0000313" key="5">
    <source>
        <dbReference type="Proteomes" id="UP000261620"/>
    </source>
</evidence>
<dbReference type="Ensembl" id="ENSMMOT00000005072.1">
    <property type="protein sequence ID" value="ENSMMOP00000004981.1"/>
    <property type="gene ID" value="ENSMMOG00000003975.1"/>
</dbReference>
<dbReference type="GO" id="GO:0003977">
    <property type="term" value="F:UDP-N-acetylglucosamine diphosphorylase activity"/>
    <property type="evidence" value="ECO:0007669"/>
    <property type="project" value="TreeGrafter"/>
</dbReference>
<name>A0A3Q3VRK1_MOLML</name>
<keyword evidence="5" id="KW-1185">Reference proteome</keyword>
<dbReference type="GO" id="GO:0006048">
    <property type="term" value="P:UDP-N-acetylglucosamine biosynthetic process"/>
    <property type="evidence" value="ECO:0007669"/>
    <property type="project" value="TreeGrafter"/>
</dbReference>
<evidence type="ECO:0008006" key="6">
    <source>
        <dbReference type="Google" id="ProtNLM"/>
    </source>
</evidence>
<keyword evidence="3" id="KW-0548">Nucleotidyltransferase</keyword>
<evidence type="ECO:0000256" key="3">
    <source>
        <dbReference type="ARBA" id="ARBA00022695"/>
    </source>
</evidence>
<dbReference type="Gene3D" id="3.90.550.10">
    <property type="entry name" value="Spore Coat Polysaccharide Biosynthesis Protein SpsA, Chain A"/>
    <property type="match status" value="1"/>
</dbReference>
<protein>
    <recommendedName>
        <fullName evidence="6">UDP-N-acetylglucosamine pyrophosphorylase 1</fullName>
    </recommendedName>
</protein>
<comment type="similarity">
    <text evidence="1">Belongs to the UDPGP type 1 family.</text>
</comment>
<accession>A0A3Q3VRK1</accession>
<dbReference type="PANTHER" id="PTHR11952">
    <property type="entry name" value="UDP- GLUCOSE PYROPHOSPHORYLASE"/>
    <property type="match status" value="1"/>
</dbReference>
<reference evidence="4" key="2">
    <citation type="submission" date="2025-09" db="UniProtKB">
        <authorList>
            <consortium name="Ensembl"/>
        </authorList>
    </citation>
    <scope>IDENTIFICATION</scope>
</reference>
<organism evidence="4 5">
    <name type="scientific">Mola mola</name>
    <name type="common">Ocean sunfish</name>
    <name type="synonym">Tetraodon mola</name>
    <dbReference type="NCBI Taxonomy" id="94237"/>
    <lineage>
        <taxon>Eukaryota</taxon>
        <taxon>Metazoa</taxon>
        <taxon>Chordata</taxon>
        <taxon>Craniata</taxon>
        <taxon>Vertebrata</taxon>
        <taxon>Euteleostomi</taxon>
        <taxon>Actinopterygii</taxon>
        <taxon>Neopterygii</taxon>
        <taxon>Teleostei</taxon>
        <taxon>Neoteleostei</taxon>
        <taxon>Acanthomorphata</taxon>
        <taxon>Eupercaria</taxon>
        <taxon>Tetraodontiformes</taxon>
        <taxon>Molidae</taxon>
        <taxon>Mola</taxon>
    </lineage>
</organism>
<dbReference type="Proteomes" id="UP000261620">
    <property type="component" value="Unplaced"/>
</dbReference>
<dbReference type="AlphaFoldDB" id="A0A3Q3VRK1"/>
<evidence type="ECO:0000256" key="2">
    <source>
        <dbReference type="ARBA" id="ARBA00022679"/>
    </source>
</evidence>
<sequence>MIPLEQVKQSLESAGQAHVMQFWSELCEQEKDAFLQELSLLDLQGLREHCEGATTAAVSPPANLDQHLEPIPPEFIGSVKKSDKSSLTEWENKGLLQISENRVGVLLLAGGQGTRLGVQYPKGMYNVGLPSGKTLYQIQAERIHKIQELAGRKHSSKSTVPWYIMTSEFTLAPTEKFFKENNYFGLESSNVIMFEQRMIPAVSFDGKILLQGKGKIAMAPDGNGGLYQALVDNKVLEDMEKRGVEYVHVYCVDNILVKMADPLFIGFCVSKGADCGAKVVEKAYPTEPVGVVCRVQGISQVVEYSEIRRETAELRGPRGELLYSAGNICNHFFTREFLQDVAEKFKGQLKQHVATKKVPFVDSYGNHVKPTKPNGIKMEKFVFDVFPFSRNFVLFEVVREDEFSPLKNAEGIDSPTTARNSLLAQHCRWIMAASATLLDEHGNPLSPTASASAGDNAPALCEISPLVSYFGEVRTEQNKYRKLNFKLVRVLLQFNFASMHFKPFSSLFFSVTN</sequence>
<dbReference type="OMA" id="THCTVPW"/>
<keyword evidence="2" id="KW-0808">Transferase</keyword>
<dbReference type="InterPro" id="IPR039741">
    <property type="entry name" value="UDP-sugar_pyrophosphorylase"/>
</dbReference>
<dbReference type="SUPFAM" id="SSF53448">
    <property type="entry name" value="Nucleotide-diphospho-sugar transferases"/>
    <property type="match status" value="1"/>
</dbReference>
<reference evidence="4" key="1">
    <citation type="submission" date="2025-08" db="UniProtKB">
        <authorList>
            <consortium name="Ensembl"/>
        </authorList>
    </citation>
    <scope>IDENTIFICATION</scope>
</reference>